<evidence type="ECO:0000313" key="2">
    <source>
        <dbReference type="Proteomes" id="UP001311232"/>
    </source>
</evidence>
<name>A0AAV9RM91_9TELE</name>
<dbReference type="EMBL" id="JAHHUM010001664">
    <property type="protein sequence ID" value="KAK5610101.1"/>
    <property type="molecule type" value="Genomic_DNA"/>
</dbReference>
<proteinExistence type="predicted"/>
<keyword evidence="2" id="KW-1185">Reference proteome</keyword>
<accession>A0AAV9RM91</accession>
<gene>
    <name evidence="1" type="ORF">CRENBAI_011659</name>
</gene>
<dbReference type="Proteomes" id="UP001311232">
    <property type="component" value="Unassembled WGS sequence"/>
</dbReference>
<evidence type="ECO:0000313" key="1">
    <source>
        <dbReference type="EMBL" id="KAK5610101.1"/>
    </source>
</evidence>
<comment type="caution">
    <text evidence="1">The sequence shown here is derived from an EMBL/GenBank/DDBJ whole genome shotgun (WGS) entry which is preliminary data.</text>
</comment>
<protein>
    <submittedName>
        <fullName evidence="1">Uncharacterized protein</fullName>
    </submittedName>
</protein>
<organism evidence="1 2">
    <name type="scientific">Crenichthys baileyi</name>
    <name type="common">White River springfish</name>
    <dbReference type="NCBI Taxonomy" id="28760"/>
    <lineage>
        <taxon>Eukaryota</taxon>
        <taxon>Metazoa</taxon>
        <taxon>Chordata</taxon>
        <taxon>Craniata</taxon>
        <taxon>Vertebrata</taxon>
        <taxon>Euteleostomi</taxon>
        <taxon>Actinopterygii</taxon>
        <taxon>Neopterygii</taxon>
        <taxon>Teleostei</taxon>
        <taxon>Neoteleostei</taxon>
        <taxon>Acanthomorphata</taxon>
        <taxon>Ovalentaria</taxon>
        <taxon>Atherinomorphae</taxon>
        <taxon>Cyprinodontiformes</taxon>
        <taxon>Goodeidae</taxon>
        <taxon>Crenichthys</taxon>
    </lineage>
</organism>
<sequence length="89" mass="10271">MADMNFTDLITVFYLWRTEKRRRRRRPWVHQILQQREQFGEYHHLLQELRLDDGPSSKICCPALGDESASPTTGAVSPLLNACPSDLGE</sequence>
<dbReference type="AlphaFoldDB" id="A0AAV9RM91"/>
<reference evidence="1 2" key="1">
    <citation type="submission" date="2021-06" db="EMBL/GenBank/DDBJ databases">
        <authorList>
            <person name="Palmer J.M."/>
        </authorList>
    </citation>
    <scope>NUCLEOTIDE SEQUENCE [LARGE SCALE GENOMIC DNA]</scope>
    <source>
        <strain evidence="1 2">MEX-2019</strain>
        <tissue evidence="1">Muscle</tissue>
    </source>
</reference>